<dbReference type="EMBL" id="UGTB01000004">
    <property type="protein sequence ID" value="SUB60263.1"/>
    <property type="molecule type" value="Genomic_DNA"/>
</dbReference>
<accession>A0A379CD65</accession>
<dbReference type="RefSeq" id="WP_019595696.1">
    <property type="nucleotide sequence ID" value="NZ_FOVA01000014.1"/>
</dbReference>
<sequence length="581" mass="68518">MGRYNLLDEPWISVIIDKKGNSKNVSMIDFFKHAHEYLDMGGDTKTQDFAVMRVMIAVIHTVFSRVDVSGEPYEYFDIDERFRQKELIDEYDVDDYEGDLIGTWIDIWKMKKFPDVVIEYLEAWRDRFYLFDDKYPFFQVTKEDIEQADSDKENPGEFFGKNINRKISQSGNKTSLFSPKYEKENNRDILDEDEIARWLLTLQGYVGQSDKVRFKVKKEYLIEEKYKAANGWLFDLGGIYIRGQNIFETIMLNCVLANKNQNNLMNRQTPCWELENRALLKKYLNSAGDIYDNEVSLLTAWSRAVFIDPDTDAKKPFVCGIVKLPDVDHRNKIIEQMTIWNYNEKGKYKNTFTPRKHQSNKSIWRSFGLISGNVESGEDKKYLKPGVIEWLNDISSVMSTDIFIDNMLNICSVSMKDNGHQASMVPVDEIVDDLFISEKVFLDKEWVVRINETIEKTKTIVRSAFSEFIEDIREIRNINDRDFTYKKIEELYYSIDFIFRDWLLGLKLDDEKEEKIFEWNRILRKIVIDEANKVVKNANNRDFKGKKVDDGMKNIATAYNYFIYSLNHKIKIKKEAAHEEK</sequence>
<proteinExistence type="predicted"/>
<organism evidence="1 2">
    <name type="scientific">Peptostreptococcus anaerobius</name>
    <dbReference type="NCBI Taxonomy" id="1261"/>
    <lineage>
        <taxon>Bacteria</taxon>
        <taxon>Bacillati</taxon>
        <taxon>Bacillota</taxon>
        <taxon>Clostridia</taxon>
        <taxon>Peptostreptococcales</taxon>
        <taxon>Peptostreptococcaceae</taxon>
        <taxon>Peptostreptococcus</taxon>
    </lineage>
</organism>
<reference evidence="1 2" key="1">
    <citation type="submission" date="2018-06" db="EMBL/GenBank/DDBJ databases">
        <authorList>
            <consortium name="Pathogen Informatics"/>
            <person name="Doyle S."/>
        </authorList>
    </citation>
    <scope>NUCLEOTIDE SEQUENCE [LARGE SCALE GENOMIC DNA]</scope>
    <source>
        <strain evidence="1 2">NCTC11460</strain>
    </source>
</reference>
<evidence type="ECO:0000313" key="1">
    <source>
        <dbReference type="EMBL" id="SUB60263.1"/>
    </source>
</evidence>
<name>A0A379CD65_9FIRM</name>
<dbReference type="Proteomes" id="UP000255101">
    <property type="component" value="Unassembled WGS sequence"/>
</dbReference>
<dbReference type="Pfam" id="PF09481">
    <property type="entry name" value="CRISPR_Cse1"/>
    <property type="match status" value="1"/>
</dbReference>
<dbReference type="InterPro" id="IPR013381">
    <property type="entry name" value="CRISPR-assoc_prot_Cse1"/>
</dbReference>
<evidence type="ECO:0000313" key="2">
    <source>
        <dbReference type="Proteomes" id="UP000255101"/>
    </source>
</evidence>
<dbReference type="AlphaFoldDB" id="A0A379CD65"/>
<dbReference type="Gene3D" id="1.10.132.100">
    <property type="match status" value="1"/>
</dbReference>
<gene>
    <name evidence="1" type="ORF">NCTC11460_00159</name>
</gene>
<protein>
    <submittedName>
        <fullName evidence="1">CRISPR type I-E/ECOLI-associated protein CasA/Cse1</fullName>
    </submittedName>
</protein>